<keyword evidence="4" id="KW-0472">Membrane</keyword>
<dbReference type="InterPro" id="IPR025110">
    <property type="entry name" value="AMP-bd_C"/>
</dbReference>
<dbReference type="GO" id="GO:0004467">
    <property type="term" value="F:long-chain fatty acid-CoA ligase activity"/>
    <property type="evidence" value="ECO:0007669"/>
    <property type="project" value="UniProtKB-EC"/>
</dbReference>
<keyword evidence="3" id="KW-0436">Ligase</keyword>
<evidence type="ECO:0000256" key="6">
    <source>
        <dbReference type="ARBA" id="ARBA00039545"/>
    </source>
</evidence>
<dbReference type="Pfam" id="PF00501">
    <property type="entry name" value="AMP-binding"/>
    <property type="match status" value="1"/>
</dbReference>
<evidence type="ECO:0000256" key="5">
    <source>
        <dbReference type="ARBA" id="ARBA00026121"/>
    </source>
</evidence>
<comment type="pathway">
    <text evidence="2">Lipid metabolism; fatty acid beta-oxidation.</text>
</comment>
<evidence type="ECO:0000313" key="10">
    <source>
        <dbReference type="EMBL" id="HBP31889.1"/>
    </source>
</evidence>
<evidence type="ECO:0000256" key="4">
    <source>
        <dbReference type="ARBA" id="ARBA00023136"/>
    </source>
</evidence>
<feature type="domain" description="AMP-dependent synthetase/ligase" evidence="8">
    <location>
        <begin position="11"/>
        <end position="385"/>
    </location>
</feature>
<dbReference type="Gene3D" id="3.30.300.30">
    <property type="match status" value="1"/>
</dbReference>
<protein>
    <recommendedName>
        <fullName evidence="6">Long-chain-fatty-acid--CoA ligase</fullName>
        <ecNumber evidence="5">6.2.1.3</ecNumber>
    </recommendedName>
    <alternativeName>
        <fullName evidence="7">Long-chain acyl-CoA synthetase</fullName>
    </alternativeName>
</protein>
<dbReference type="InterPro" id="IPR020845">
    <property type="entry name" value="AMP-binding_CS"/>
</dbReference>
<dbReference type="Proteomes" id="UP000264036">
    <property type="component" value="Unassembled WGS sequence"/>
</dbReference>
<evidence type="ECO:0000256" key="7">
    <source>
        <dbReference type="ARBA" id="ARBA00042773"/>
    </source>
</evidence>
<proteinExistence type="predicted"/>
<dbReference type="EC" id="6.2.1.3" evidence="5"/>
<reference evidence="10 11" key="1">
    <citation type="journal article" date="2018" name="Nat. Biotechnol.">
        <title>A standardized bacterial taxonomy based on genome phylogeny substantially revises the tree of life.</title>
        <authorList>
            <person name="Parks D.H."/>
            <person name="Chuvochina M."/>
            <person name="Waite D.W."/>
            <person name="Rinke C."/>
            <person name="Skarshewski A."/>
            <person name="Chaumeil P.A."/>
            <person name="Hugenholtz P."/>
        </authorList>
    </citation>
    <scope>NUCLEOTIDE SEQUENCE [LARGE SCALE GENOMIC DNA]</scope>
    <source>
        <strain evidence="10">UBA10707</strain>
    </source>
</reference>
<dbReference type="CDD" id="cd04433">
    <property type="entry name" value="AFD_class_I"/>
    <property type="match status" value="1"/>
</dbReference>
<dbReference type="PANTHER" id="PTHR43767">
    <property type="entry name" value="LONG-CHAIN-FATTY-ACID--COA LIGASE"/>
    <property type="match status" value="1"/>
</dbReference>
<feature type="domain" description="AMP-binding enzyme C-terminal" evidence="9">
    <location>
        <begin position="436"/>
        <end position="508"/>
    </location>
</feature>
<comment type="subcellular location">
    <subcellularLocation>
        <location evidence="1">Membrane</location>
        <topology evidence="1">Peripheral membrane protein</topology>
    </subcellularLocation>
</comment>
<dbReference type="AlphaFoldDB" id="A0A356LLZ1"/>
<dbReference type="EMBL" id="DOEK01000046">
    <property type="protein sequence ID" value="HBP31889.1"/>
    <property type="molecule type" value="Genomic_DNA"/>
</dbReference>
<dbReference type="PROSITE" id="PS00455">
    <property type="entry name" value="AMP_BINDING"/>
    <property type="match status" value="1"/>
</dbReference>
<gene>
    <name evidence="10" type="ORF">DD666_21075</name>
</gene>
<dbReference type="InterPro" id="IPR050237">
    <property type="entry name" value="ATP-dep_AMP-bd_enzyme"/>
</dbReference>
<sequence length="528" mass="58451">MQACTIVDLLEHHRRECPDRIAFIDGDQRFTYAQFADLCDRAAYWLQKQGIGQGDRVAVWLVNRMEWLALLFGLSALGATLVTVNTRYRSHEVSHILEKSEASMLILEPDFRKIDFMSILRQVNEQSLKHLKSIVFVNPSGEMPDCLLSKPVSALALEALPDDFSVPRNDAAHALCILFTTSGTTSAPKLVMHTQRTISAHSQHVARAYRFEQAGVRLLAALPFCGVFGFNAVFGCFAAGKPVVLMDTFDAAQANILINEHRVTHLFGSDEMFSRMLDHTHSPIPFPSARVFGFAAFHAGFDSFGKKAWDRKMPMYGLYGSSEVQALFSLQPPDMPLNERLLPGGVPANPQARLRIRDPQTRQLLGTGKSGVIEIYADTNFIGYLDNQAATDQAVDAEGYFCTGDLGYLREDGSLVYQTRQGDAIRLAGFLVNPAEIEDVLKVQPGVDDAQVVGVEVDGQNRCVAFVIASKGCAFDENALRTRLGQSIAAFKLPVRIWEIDAFPTTMSSNGVKIQRRKLREMAQETLG</sequence>
<dbReference type="Gene3D" id="3.40.50.12780">
    <property type="entry name" value="N-terminal domain of ligase-like"/>
    <property type="match status" value="1"/>
</dbReference>
<evidence type="ECO:0000259" key="8">
    <source>
        <dbReference type="Pfam" id="PF00501"/>
    </source>
</evidence>
<dbReference type="GO" id="GO:0016020">
    <property type="term" value="C:membrane"/>
    <property type="evidence" value="ECO:0007669"/>
    <property type="project" value="UniProtKB-SubCell"/>
</dbReference>
<evidence type="ECO:0000313" key="11">
    <source>
        <dbReference type="Proteomes" id="UP000264036"/>
    </source>
</evidence>
<accession>A0A356LLZ1</accession>
<dbReference type="InterPro" id="IPR045851">
    <property type="entry name" value="AMP-bd_C_sf"/>
</dbReference>
<dbReference type="InterPro" id="IPR000873">
    <property type="entry name" value="AMP-dep_synth/lig_dom"/>
</dbReference>
<evidence type="ECO:0000256" key="1">
    <source>
        <dbReference type="ARBA" id="ARBA00004170"/>
    </source>
</evidence>
<evidence type="ECO:0000256" key="2">
    <source>
        <dbReference type="ARBA" id="ARBA00005005"/>
    </source>
</evidence>
<dbReference type="PANTHER" id="PTHR43767:SF8">
    <property type="entry name" value="LONG-CHAIN-FATTY-ACID--COA LIGASE"/>
    <property type="match status" value="1"/>
</dbReference>
<evidence type="ECO:0000259" key="9">
    <source>
        <dbReference type="Pfam" id="PF13193"/>
    </source>
</evidence>
<dbReference type="SUPFAM" id="SSF56801">
    <property type="entry name" value="Acetyl-CoA synthetase-like"/>
    <property type="match status" value="1"/>
</dbReference>
<evidence type="ECO:0000256" key="3">
    <source>
        <dbReference type="ARBA" id="ARBA00022598"/>
    </source>
</evidence>
<dbReference type="InterPro" id="IPR042099">
    <property type="entry name" value="ANL_N_sf"/>
</dbReference>
<dbReference type="Pfam" id="PF13193">
    <property type="entry name" value="AMP-binding_C"/>
    <property type="match status" value="1"/>
</dbReference>
<name>A0A356LLZ1_9BURK</name>
<organism evidence="10 11">
    <name type="scientific">Advenella kashmirensis</name>
    <dbReference type="NCBI Taxonomy" id="310575"/>
    <lineage>
        <taxon>Bacteria</taxon>
        <taxon>Pseudomonadati</taxon>
        <taxon>Pseudomonadota</taxon>
        <taxon>Betaproteobacteria</taxon>
        <taxon>Burkholderiales</taxon>
        <taxon>Alcaligenaceae</taxon>
    </lineage>
</organism>
<comment type="caution">
    <text evidence="10">The sequence shown here is derived from an EMBL/GenBank/DDBJ whole genome shotgun (WGS) entry which is preliminary data.</text>
</comment>